<organism evidence="1 2">
    <name type="scientific">Amycolatopsis antarctica</name>
    <dbReference type="NCBI Taxonomy" id="1854586"/>
    <lineage>
        <taxon>Bacteria</taxon>
        <taxon>Bacillati</taxon>
        <taxon>Actinomycetota</taxon>
        <taxon>Actinomycetes</taxon>
        <taxon>Pseudonocardiales</taxon>
        <taxon>Pseudonocardiaceae</taxon>
        <taxon>Amycolatopsis</taxon>
    </lineage>
</organism>
<evidence type="ECO:0000313" key="2">
    <source>
        <dbReference type="Proteomes" id="UP000242444"/>
    </source>
</evidence>
<evidence type="ECO:0008006" key="3">
    <source>
        <dbReference type="Google" id="ProtNLM"/>
    </source>
</evidence>
<proteinExistence type="predicted"/>
<dbReference type="Proteomes" id="UP000242444">
    <property type="component" value="Unassembled WGS sequence"/>
</dbReference>
<dbReference type="Gene3D" id="3.40.50.12780">
    <property type="entry name" value="N-terminal domain of ligase-like"/>
    <property type="match status" value="1"/>
</dbReference>
<sequence length="416" mass="44370">MPVPSLDPLVGFVRENSPFYKELYADLPAAPALSDLPLVDHGAYWAANGLHDNRLLTGEHQGGIVLKTGGTTSAPRVSRYTREEWREMSATFGSGLPAAGLRDGDRVANLFYAGELYSSFLFTANWLQDAPVDAVHLPIAGSAPQDFVIGNIAEFAATVLAGPPTSLCQLAQGVTGTVGSLPSVRVVLFSGEAFYGDQRALLAAAFPNATVRSLGYATVDGGIVGAPVDGEPDTRVHRVFPGRIMEILDVDTGDPIEEPERPGRVVVTDLVRRLQPVLRYPAGDLAEWTGPGGSTFRLLGRSDEGARVGPVTLYLDDLRDIVDAASGDRMITGVQVVLRRVEAKDQLVLRLAGDVTDPEVLTVTIASALEDARPMFADHVRRGLVAPLAVELAGPAGLRVNPRSGKLVRLIDERGR</sequence>
<dbReference type="PANTHER" id="PTHR43845:SF1">
    <property type="entry name" value="BLR5969 PROTEIN"/>
    <property type="match status" value="1"/>
</dbReference>
<reference evidence="1 2" key="1">
    <citation type="submission" date="2017-07" db="EMBL/GenBank/DDBJ databases">
        <title>Amycolatopsis antarcticus sp. nov., isolated from the surface of an Antarcticus brown macroalga.</title>
        <authorList>
            <person name="Wang J."/>
            <person name="Leiva S."/>
            <person name="Huang J."/>
            <person name="Huang Y."/>
        </authorList>
    </citation>
    <scope>NUCLEOTIDE SEQUENCE [LARGE SCALE GENOMIC DNA]</scope>
    <source>
        <strain evidence="1 2">AU-G6</strain>
    </source>
</reference>
<dbReference type="AlphaFoldDB" id="A0A263DB28"/>
<protein>
    <recommendedName>
        <fullName evidence="3">AMP-dependent synthetase</fullName>
    </recommendedName>
</protein>
<dbReference type="InterPro" id="IPR042099">
    <property type="entry name" value="ANL_N_sf"/>
</dbReference>
<dbReference type="OrthoDB" id="580775at2"/>
<dbReference type="PANTHER" id="PTHR43845">
    <property type="entry name" value="BLR5969 PROTEIN"/>
    <property type="match status" value="1"/>
</dbReference>
<gene>
    <name evidence="1" type="ORF">CFN78_05600</name>
</gene>
<keyword evidence="2" id="KW-1185">Reference proteome</keyword>
<accession>A0A263DB28</accession>
<name>A0A263DB28_9PSEU</name>
<dbReference type="EMBL" id="NKYE01000002">
    <property type="protein sequence ID" value="OZM74585.1"/>
    <property type="molecule type" value="Genomic_DNA"/>
</dbReference>
<evidence type="ECO:0000313" key="1">
    <source>
        <dbReference type="EMBL" id="OZM74585.1"/>
    </source>
</evidence>
<dbReference type="RefSeq" id="WP_094861484.1">
    <property type="nucleotide sequence ID" value="NZ_NKYE01000002.1"/>
</dbReference>
<dbReference type="InParanoid" id="A0A263DB28"/>
<comment type="caution">
    <text evidence="1">The sequence shown here is derived from an EMBL/GenBank/DDBJ whole genome shotgun (WGS) entry which is preliminary data.</text>
</comment>
<dbReference type="SUPFAM" id="SSF56801">
    <property type="entry name" value="Acetyl-CoA synthetase-like"/>
    <property type="match status" value="1"/>
</dbReference>